<dbReference type="CDD" id="cd00190">
    <property type="entry name" value="Tryp_SPc"/>
    <property type="match status" value="1"/>
</dbReference>
<evidence type="ECO:0000313" key="7">
    <source>
        <dbReference type="EMBL" id="KAK4019806.1"/>
    </source>
</evidence>
<keyword evidence="4" id="KW-0732">Signal</keyword>
<evidence type="ECO:0000313" key="6">
    <source>
        <dbReference type="EMBL" id="JAN11473.1"/>
    </source>
</evidence>
<dbReference type="SMART" id="SM00020">
    <property type="entry name" value="Tryp_SPc"/>
    <property type="match status" value="1"/>
</dbReference>
<reference evidence="7 8" key="2">
    <citation type="journal article" date="2023" name="Nucleic Acids Res.">
        <title>The hologenome of Daphnia magna reveals possible DNA methylation and microbiome-mediated evolution of the host genome.</title>
        <authorList>
            <person name="Chaturvedi A."/>
            <person name="Li X."/>
            <person name="Dhandapani V."/>
            <person name="Marshall H."/>
            <person name="Kissane S."/>
            <person name="Cuenca-Cambronero M."/>
            <person name="Asole G."/>
            <person name="Calvet F."/>
            <person name="Ruiz-Romero M."/>
            <person name="Marangio P."/>
            <person name="Guigo R."/>
            <person name="Rago D."/>
            <person name="Mirbahai L."/>
            <person name="Eastwood N."/>
            <person name="Colbourne J.K."/>
            <person name="Zhou J."/>
            <person name="Mallon E."/>
            <person name="Orsini L."/>
        </authorList>
    </citation>
    <scope>NUCLEOTIDE SEQUENCE [LARGE SCALE GENOMIC DNA]</scope>
    <source>
        <strain evidence="7">LRV0_1</strain>
    </source>
</reference>
<dbReference type="PANTHER" id="PTHR24252">
    <property type="entry name" value="ACROSIN-RELATED"/>
    <property type="match status" value="1"/>
</dbReference>
<keyword evidence="3" id="KW-1015">Disulfide bond</keyword>
<dbReference type="PROSITE" id="PS00134">
    <property type="entry name" value="TRYPSIN_HIS"/>
    <property type="match status" value="1"/>
</dbReference>
<dbReference type="FunFam" id="2.40.10.10:FF:000038">
    <property type="entry name" value="Serine protease"/>
    <property type="match status" value="1"/>
</dbReference>
<dbReference type="PANTHER" id="PTHR24252:SF7">
    <property type="entry name" value="HYALIN"/>
    <property type="match status" value="1"/>
</dbReference>
<dbReference type="Proteomes" id="UP001234178">
    <property type="component" value="Unassembled WGS sequence"/>
</dbReference>
<accession>A0A0N8AQ26</accession>
<evidence type="ECO:0000256" key="3">
    <source>
        <dbReference type="ARBA" id="ARBA00023157"/>
    </source>
</evidence>
<dbReference type="PROSITE" id="PS50240">
    <property type="entry name" value="TRYPSIN_DOM"/>
    <property type="match status" value="1"/>
</dbReference>
<evidence type="ECO:0000256" key="2">
    <source>
        <dbReference type="ARBA" id="ARBA00022525"/>
    </source>
</evidence>
<comment type="subcellular location">
    <subcellularLocation>
        <location evidence="1">Secreted</location>
    </subcellularLocation>
</comment>
<feature type="signal peptide" evidence="4">
    <location>
        <begin position="1"/>
        <end position="16"/>
    </location>
</feature>
<dbReference type="OrthoDB" id="10059102at2759"/>
<dbReference type="EMBL" id="GDIQ01083264">
    <property type="protein sequence ID" value="JAN11473.1"/>
    <property type="molecule type" value="Transcribed_RNA"/>
</dbReference>
<dbReference type="GO" id="GO:0006508">
    <property type="term" value="P:proteolysis"/>
    <property type="evidence" value="ECO:0007669"/>
    <property type="project" value="InterPro"/>
</dbReference>
<dbReference type="GO" id="GO:0004252">
    <property type="term" value="F:serine-type endopeptidase activity"/>
    <property type="evidence" value="ECO:0007669"/>
    <property type="project" value="InterPro"/>
</dbReference>
<protein>
    <submittedName>
        <fullName evidence="6">LambdaTry</fullName>
    </submittedName>
</protein>
<dbReference type="Pfam" id="PF00089">
    <property type="entry name" value="Trypsin"/>
    <property type="match status" value="1"/>
</dbReference>
<dbReference type="PRINTS" id="PR00722">
    <property type="entry name" value="CHYMOTRYPSIN"/>
</dbReference>
<dbReference type="SUPFAM" id="SSF50494">
    <property type="entry name" value="Trypsin-like serine proteases"/>
    <property type="match status" value="1"/>
</dbReference>
<dbReference type="InterPro" id="IPR018114">
    <property type="entry name" value="TRYPSIN_HIS"/>
</dbReference>
<reference evidence="6" key="1">
    <citation type="submission" date="2015-10" db="EMBL/GenBank/DDBJ databases">
        <title>EvidentialGene: Evidence-directed Construction of Complete mRNA Transcriptomes without Genomes.</title>
        <authorList>
            <person name="Gilbert D.G."/>
        </authorList>
    </citation>
    <scope>NUCLEOTIDE SEQUENCE</scope>
</reference>
<keyword evidence="8" id="KW-1185">Reference proteome</keyword>
<dbReference type="GO" id="GO:0005576">
    <property type="term" value="C:extracellular region"/>
    <property type="evidence" value="ECO:0007669"/>
    <property type="project" value="UniProtKB-SubCell"/>
</dbReference>
<dbReference type="Gene3D" id="2.40.10.10">
    <property type="entry name" value="Trypsin-like serine proteases"/>
    <property type="match status" value="1"/>
</dbReference>
<organism evidence="6">
    <name type="scientific">Daphnia magna</name>
    <dbReference type="NCBI Taxonomy" id="35525"/>
    <lineage>
        <taxon>Eukaryota</taxon>
        <taxon>Metazoa</taxon>
        <taxon>Ecdysozoa</taxon>
        <taxon>Arthropoda</taxon>
        <taxon>Crustacea</taxon>
        <taxon>Branchiopoda</taxon>
        <taxon>Diplostraca</taxon>
        <taxon>Cladocera</taxon>
        <taxon>Anomopoda</taxon>
        <taxon>Daphniidae</taxon>
        <taxon>Daphnia</taxon>
    </lineage>
</organism>
<evidence type="ECO:0000256" key="4">
    <source>
        <dbReference type="SAM" id="SignalP"/>
    </source>
</evidence>
<evidence type="ECO:0000256" key="1">
    <source>
        <dbReference type="ARBA" id="ARBA00004613"/>
    </source>
</evidence>
<evidence type="ECO:0000259" key="5">
    <source>
        <dbReference type="PROSITE" id="PS50240"/>
    </source>
</evidence>
<gene>
    <name evidence="7" type="ORF">OUZ56_001813</name>
</gene>
<dbReference type="InterPro" id="IPR043504">
    <property type="entry name" value="Peptidase_S1_PA_chymotrypsin"/>
</dbReference>
<dbReference type="AlphaFoldDB" id="A0A0N8AQ26"/>
<dbReference type="EMBL" id="JAOYFB010000036">
    <property type="protein sequence ID" value="KAK4019806.1"/>
    <property type="molecule type" value="Genomic_DNA"/>
</dbReference>
<dbReference type="InterPro" id="IPR009003">
    <property type="entry name" value="Peptidase_S1_PA"/>
</dbReference>
<feature type="domain" description="Peptidase S1" evidence="5">
    <location>
        <begin position="46"/>
        <end position="278"/>
    </location>
</feature>
<keyword evidence="2" id="KW-0964">Secreted</keyword>
<sequence length="288" mass="31195">MKVFLLFLTVLVTTSAATTSLARLPLSVFLDSKLTRLPQTKRQGRIVGGTNAKEGEFPWMVSLQRNGFFGRSHFCAGSIANERNIITAAHCIEELHPIGVWAVAGEYRLDLDSGFEQELRAANFVLHEQYDPVQLKNDIGIIRLNGSFTFNPYLKQVKLPGKGYFTHPGTAVTVAGWGSTKEGGSLSNVLLKATIPVVSDEDCRVIYGAEVIDDSMLCAGYTSGGYDSCQGDSGGQLMLQDENLVGIVSWGQGCGQPDYPGVYTEVSAFVDWISVKLSRANVTNSLSA</sequence>
<proteinExistence type="predicted"/>
<name>A0A0N8AQ26_9CRUS</name>
<dbReference type="InterPro" id="IPR001314">
    <property type="entry name" value="Peptidase_S1A"/>
</dbReference>
<evidence type="ECO:0000313" key="8">
    <source>
        <dbReference type="Proteomes" id="UP001234178"/>
    </source>
</evidence>
<dbReference type="InterPro" id="IPR001254">
    <property type="entry name" value="Trypsin_dom"/>
</dbReference>
<feature type="chain" id="PRO_5010918217" evidence="4">
    <location>
        <begin position="17"/>
        <end position="288"/>
    </location>
</feature>